<dbReference type="Proteomes" id="UP001500359">
    <property type="component" value="Unassembled WGS sequence"/>
</dbReference>
<proteinExistence type="predicted"/>
<gene>
    <name evidence="2" type="ORF">GCM10009114_06780</name>
</gene>
<keyword evidence="3" id="KW-1185">Reference proteome</keyword>
<sequence>MDDLQFRRTIYADPHCADDEVKLAASDDPKKQQFWNEIKQLDAKISQASKVSVPDDLAHKLILRQSLESQKSQTRHSKIYLAIAASVIFTFGLSFSIWQQQNVTYLGEYALAHVQHEGDGYALKANGDISLETVNAQLASLGAEFKQSLGRIYYANFCNFGNIRSYHLVMEDINGERVTVFVVPHSGDYKVEENFANERMSGQMFDVNRASVIIVGDKANALGEMKYRLKQNMLFSA</sequence>
<keyword evidence="1" id="KW-0812">Transmembrane</keyword>
<protein>
    <submittedName>
        <fullName evidence="2">DUF3379 domain-containing protein</fullName>
    </submittedName>
</protein>
<feature type="transmembrane region" description="Helical" evidence="1">
    <location>
        <begin position="79"/>
        <end position="98"/>
    </location>
</feature>
<evidence type="ECO:0000313" key="2">
    <source>
        <dbReference type="EMBL" id="GAA0853602.1"/>
    </source>
</evidence>
<name>A0ABP3WPB7_9ALTE</name>
<evidence type="ECO:0000256" key="1">
    <source>
        <dbReference type="SAM" id="Phobius"/>
    </source>
</evidence>
<keyword evidence="1" id="KW-0472">Membrane</keyword>
<comment type="caution">
    <text evidence="2">The sequence shown here is derived from an EMBL/GenBank/DDBJ whole genome shotgun (WGS) entry which is preliminary data.</text>
</comment>
<evidence type="ECO:0000313" key="3">
    <source>
        <dbReference type="Proteomes" id="UP001500359"/>
    </source>
</evidence>
<dbReference type="EMBL" id="BAAAFD010000001">
    <property type="protein sequence ID" value="GAA0853602.1"/>
    <property type="molecule type" value="Genomic_DNA"/>
</dbReference>
<dbReference type="Pfam" id="PF11859">
    <property type="entry name" value="DUF3379"/>
    <property type="match status" value="1"/>
</dbReference>
<keyword evidence="1" id="KW-1133">Transmembrane helix</keyword>
<reference evidence="3" key="1">
    <citation type="journal article" date="2019" name="Int. J. Syst. Evol. Microbiol.">
        <title>The Global Catalogue of Microorganisms (GCM) 10K type strain sequencing project: providing services to taxonomists for standard genome sequencing and annotation.</title>
        <authorList>
            <consortium name="The Broad Institute Genomics Platform"/>
            <consortium name="The Broad Institute Genome Sequencing Center for Infectious Disease"/>
            <person name="Wu L."/>
            <person name="Ma J."/>
        </authorList>
    </citation>
    <scope>NUCLEOTIDE SEQUENCE [LARGE SCALE GENOMIC DNA]</scope>
    <source>
        <strain evidence="3">JCM 15896</strain>
    </source>
</reference>
<dbReference type="InterPro" id="IPR021806">
    <property type="entry name" value="DUF3379"/>
</dbReference>
<accession>A0ABP3WPB7</accession>
<organism evidence="2 3">
    <name type="scientific">Aliiglaciecola litoralis</name>
    <dbReference type="NCBI Taxonomy" id="582857"/>
    <lineage>
        <taxon>Bacteria</taxon>
        <taxon>Pseudomonadati</taxon>
        <taxon>Pseudomonadota</taxon>
        <taxon>Gammaproteobacteria</taxon>
        <taxon>Alteromonadales</taxon>
        <taxon>Alteromonadaceae</taxon>
        <taxon>Aliiglaciecola</taxon>
    </lineage>
</organism>